<protein>
    <recommendedName>
        <fullName evidence="3">Single-stranded DNA-binding protein</fullName>
    </recommendedName>
</protein>
<dbReference type="RefSeq" id="WP_101810521.1">
    <property type="nucleotide sequence ID" value="NZ_PKJO01000009.1"/>
</dbReference>
<name>A0A2I1XBF0_NEISI</name>
<proteinExistence type="predicted"/>
<dbReference type="EMBL" id="PKJO01000009">
    <property type="protein sequence ID" value="PLA39929.1"/>
    <property type="molecule type" value="Genomic_DNA"/>
</dbReference>
<evidence type="ECO:0000313" key="2">
    <source>
        <dbReference type="Proteomes" id="UP000234767"/>
    </source>
</evidence>
<dbReference type="AlphaFoldDB" id="A0A2I1XBF0"/>
<sequence length="122" mass="13835">MIDGIVSGRLLLDPKPMRTRRGSPYLIAKMTAYGYAMGAMKTRDLNADLIVFDKQAMEELAEYRAGNFLTVCGIVCPVQEPYLGAMETVLKITVRFILKDYLKNQRKNDGDLFRLIDRARKG</sequence>
<gene>
    <name evidence="1" type="ORF">CYK00_08220</name>
</gene>
<evidence type="ECO:0008006" key="3">
    <source>
        <dbReference type="Google" id="ProtNLM"/>
    </source>
</evidence>
<reference evidence="1 2" key="1">
    <citation type="submission" date="2017-12" db="EMBL/GenBank/DDBJ databases">
        <title>Phylogenetic diversity of female urinary microbiome.</title>
        <authorList>
            <person name="Thomas-White K."/>
            <person name="Wolfe A.J."/>
        </authorList>
    </citation>
    <scope>NUCLEOTIDE SEQUENCE [LARGE SCALE GENOMIC DNA]</scope>
    <source>
        <strain evidence="1 2">UMB0321</strain>
    </source>
</reference>
<accession>A0A2I1XBF0</accession>
<organism evidence="1 2">
    <name type="scientific">Neisseria sicca</name>
    <dbReference type="NCBI Taxonomy" id="490"/>
    <lineage>
        <taxon>Bacteria</taxon>
        <taxon>Pseudomonadati</taxon>
        <taxon>Pseudomonadota</taxon>
        <taxon>Betaproteobacteria</taxon>
        <taxon>Neisseriales</taxon>
        <taxon>Neisseriaceae</taxon>
        <taxon>Neisseria</taxon>
    </lineage>
</organism>
<comment type="caution">
    <text evidence="1">The sequence shown here is derived from an EMBL/GenBank/DDBJ whole genome shotgun (WGS) entry which is preliminary data.</text>
</comment>
<dbReference type="Proteomes" id="UP000234767">
    <property type="component" value="Unassembled WGS sequence"/>
</dbReference>
<evidence type="ECO:0000313" key="1">
    <source>
        <dbReference type="EMBL" id="PLA39929.1"/>
    </source>
</evidence>